<comment type="caution">
    <text evidence="2">The sequence shown here is derived from an EMBL/GenBank/DDBJ whole genome shotgun (WGS) entry which is preliminary data.</text>
</comment>
<feature type="transmembrane region" description="Helical" evidence="1">
    <location>
        <begin position="385"/>
        <end position="402"/>
    </location>
</feature>
<organism evidence="2 3">
    <name type="scientific">Enterococcus larvae</name>
    <dbReference type="NCBI Taxonomy" id="2794352"/>
    <lineage>
        <taxon>Bacteria</taxon>
        <taxon>Bacillati</taxon>
        <taxon>Bacillota</taxon>
        <taxon>Bacilli</taxon>
        <taxon>Lactobacillales</taxon>
        <taxon>Enterococcaceae</taxon>
        <taxon>Enterococcus</taxon>
    </lineage>
</organism>
<feature type="transmembrane region" description="Helical" evidence="1">
    <location>
        <begin position="51"/>
        <end position="68"/>
    </location>
</feature>
<accession>A0ABS4CHZ5</accession>
<keyword evidence="3" id="KW-1185">Reference proteome</keyword>
<keyword evidence="1" id="KW-0472">Membrane</keyword>
<evidence type="ECO:0000313" key="3">
    <source>
        <dbReference type="Proteomes" id="UP000673375"/>
    </source>
</evidence>
<keyword evidence="1" id="KW-1133">Transmembrane helix</keyword>
<feature type="transmembrane region" description="Helical" evidence="1">
    <location>
        <begin position="363"/>
        <end position="380"/>
    </location>
</feature>
<reference evidence="2 3" key="1">
    <citation type="submission" date="2020-12" db="EMBL/GenBank/DDBJ databases">
        <title>Vagococcus allomyrinae sp. nov. and Enterococcus lavae sp. nov., isolated from the larvae of Allomyrina dichotoma.</title>
        <authorList>
            <person name="Lee S.D."/>
        </authorList>
    </citation>
    <scope>NUCLEOTIDE SEQUENCE [LARGE SCALE GENOMIC DNA]</scope>
    <source>
        <strain evidence="2 3">BWM-S5</strain>
    </source>
</reference>
<feature type="transmembrane region" description="Helical" evidence="1">
    <location>
        <begin position="252"/>
        <end position="276"/>
    </location>
</feature>
<feature type="transmembrane region" description="Helical" evidence="1">
    <location>
        <begin position="209"/>
        <end position="231"/>
    </location>
</feature>
<proteinExistence type="predicted"/>
<name>A0ABS4CHZ5_9ENTE</name>
<dbReference type="RefSeq" id="WP_209556894.1">
    <property type="nucleotide sequence ID" value="NZ_JAEDXU010000003.1"/>
</dbReference>
<keyword evidence="1" id="KW-0812">Transmembrane</keyword>
<evidence type="ECO:0000256" key="1">
    <source>
        <dbReference type="SAM" id="Phobius"/>
    </source>
</evidence>
<gene>
    <name evidence="2" type="ORF">I6N96_07220</name>
</gene>
<protein>
    <submittedName>
        <fullName evidence="2">DUF4173 domain-containing protein</fullName>
    </submittedName>
</protein>
<dbReference type="Pfam" id="PF13687">
    <property type="entry name" value="DUF4153"/>
    <property type="match status" value="1"/>
</dbReference>
<evidence type="ECO:0000313" key="2">
    <source>
        <dbReference type="EMBL" id="MBP1046069.1"/>
    </source>
</evidence>
<dbReference type="InterPro" id="IPR025291">
    <property type="entry name" value="DUF4153"/>
</dbReference>
<feature type="transmembrane region" description="Helical" evidence="1">
    <location>
        <begin position="325"/>
        <end position="343"/>
    </location>
</feature>
<feature type="transmembrane region" description="Helical" evidence="1">
    <location>
        <begin position="27"/>
        <end position="45"/>
    </location>
</feature>
<feature type="transmembrane region" description="Helical" evidence="1">
    <location>
        <begin position="102"/>
        <end position="121"/>
    </location>
</feature>
<feature type="transmembrane region" description="Helical" evidence="1">
    <location>
        <begin position="168"/>
        <end position="189"/>
    </location>
</feature>
<feature type="transmembrane region" description="Helical" evidence="1">
    <location>
        <begin position="296"/>
        <end position="313"/>
    </location>
</feature>
<sequence length="490" mass="55173">MMEANQEKDLHKHWEEKQQPLFDGKDLIFSLASIVVAYFTVQGVAQDRGGFWTTALAVGFTGSIYTYARVRGVKMSWFHYGYLAYVFALSLSFSLFDNTILMGTNSLLLFFSCMYWVLVVAGTRKENQLSSYVFFDFIDGFLVRPFKNVTAGLSIYRLVGKKHKNVKLVILGVVISFPVAAIVISLLSSADSMFERLIHSVADIVSVGFAEQFMILIIAIPMGMYLFLCVYRNLEKSPVSQHVIPTVKGPDVFFLTVLVIFISIYLLFFAAAIMGYIEFRNGTTIYTLSAYAREGFFQLLAVSLINVCIFSLIKLFSHSSKGIKISLSMIGIETLALIILGFAKMQVYIEAFGLTPLRFNTSWFMVVLAICVCVFIASLWKSFKYLRAIVLIVSMSVLFMSYRNTGNSIVSYNYEKYQQGELSELDISIFYMVGVEGVSTAVKAYEETNDTEDKAALEGYLQMMQQQINSSNISNLQRSRSAEQIKKTIG</sequence>
<dbReference type="EMBL" id="JAEDXU010000003">
    <property type="protein sequence ID" value="MBP1046069.1"/>
    <property type="molecule type" value="Genomic_DNA"/>
</dbReference>
<feature type="transmembrane region" description="Helical" evidence="1">
    <location>
        <begin position="80"/>
        <end position="96"/>
    </location>
</feature>
<dbReference type="Proteomes" id="UP000673375">
    <property type="component" value="Unassembled WGS sequence"/>
</dbReference>